<dbReference type="Proteomes" id="UP001397290">
    <property type="component" value="Unassembled WGS sequence"/>
</dbReference>
<dbReference type="EMBL" id="JAAHCF010000282">
    <property type="protein sequence ID" value="KAK8145520.1"/>
    <property type="molecule type" value="Genomic_DNA"/>
</dbReference>
<evidence type="ECO:0000256" key="1">
    <source>
        <dbReference type="SAM" id="SignalP"/>
    </source>
</evidence>
<accession>A0AAW0RTP1</accession>
<evidence type="ECO:0000313" key="2">
    <source>
        <dbReference type="EMBL" id="KAK8145520.1"/>
    </source>
</evidence>
<name>A0AAW0RTP1_9HYPO</name>
<evidence type="ECO:0008006" key="4">
    <source>
        <dbReference type="Google" id="ProtNLM"/>
    </source>
</evidence>
<feature type="signal peptide" evidence="1">
    <location>
        <begin position="1"/>
        <end position="20"/>
    </location>
</feature>
<dbReference type="AlphaFoldDB" id="A0AAW0RTP1"/>
<evidence type="ECO:0000313" key="3">
    <source>
        <dbReference type="Proteomes" id="UP001397290"/>
    </source>
</evidence>
<feature type="non-terminal residue" evidence="2">
    <location>
        <position position="96"/>
    </location>
</feature>
<proteinExistence type="predicted"/>
<organism evidence="2 3">
    <name type="scientific">Beauveria asiatica</name>
    <dbReference type="NCBI Taxonomy" id="1069075"/>
    <lineage>
        <taxon>Eukaryota</taxon>
        <taxon>Fungi</taxon>
        <taxon>Dikarya</taxon>
        <taxon>Ascomycota</taxon>
        <taxon>Pezizomycotina</taxon>
        <taxon>Sordariomycetes</taxon>
        <taxon>Hypocreomycetidae</taxon>
        <taxon>Hypocreales</taxon>
        <taxon>Cordycipitaceae</taxon>
        <taxon>Beauveria</taxon>
    </lineage>
</organism>
<feature type="chain" id="PRO_5043575670" description="Secreted protein" evidence="1">
    <location>
        <begin position="21"/>
        <end position="96"/>
    </location>
</feature>
<reference evidence="2 3" key="1">
    <citation type="submission" date="2020-02" db="EMBL/GenBank/DDBJ databases">
        <title>Comparative genomics of the hypocrealean fungal genus Beauvera.</title>
        <authorList>
            <person name="Showalter D.N."/>
            <person name="Bushley K.E."/>
            <person name="Rehner S.A."/>
        </authorList>
    </citation>
    <scope>NUCLEOTIDE SEQUENCE [LARGE SCALE GENOMIC DNA]</scope>
    <source>
        <strain evidence="2 3">ARSEF4384</strain>
    </source>
</reference>
<comment type="caution">
    <text evidence="2">The sequence shown here is derived from an EMBL/GenBank/DDBJ whole genome shotgun (WGS) entry which is preliminary data.</text>
</comment>
<keyword evidence="3" id="KW-1185">Reference proteome</keyword>
<gene>
    <name evidence="2" type="ORF">G3M48_004317</name>
</gene>
<keyword evidence="1" id="KW-0732">Signal</keyword>
<sequence length="96" mass="9839">MHSQFWGLWLVNVLAPPSWTRPPGRTGASVPAPCCFSIDAAASTGEHVWVTARVVAATLAVDPVAPAATGGLLSRRLVRLGAHTGADLAAAGVIFP</sequence>
<protein>
    <recommendedName>
        <fullName evidence="4">Secreted protein</fullName>
    </recommendedName>
</protein>